<comment type="caution">
    <text evidence="2">The sequence shown here is derived from an EMBL/GenBank/DDBJ whole genome shotgun (WGS) entry which is preliminary data.</text>
</comment>
<name>A0A7J7J2S1_BUGNE</name>
<feature type="compositionally biased region" description="Polar residues" evidence="1">
    <location>
        <begin position="216"/>
        <end position="242"/>
    </location>
</feature>
<evidence type="ECO:0000313" key="2">
    <source>
        <dbReference type="EMBL" id="KAF6020459.1"/>
    </source>
</evidence>
<evidence type="ECO:0000313" key="3">
    <source>
        <dbReference type="Proteomes" id="UP000593567"/>
    </source>
</evidence>
<gene>
    <name evidence="2" type="ORF">EB796_021233</name>
</gene>
<feature type="compositionally biased region" description="Polar residues" evidence="1">
    <location>
        <begin position="74"/>
        <end position="83"/>
    </location>
</feature>
<feature type="compositionally biased region" description="Polar residues" evidence="1">
    <location>
        <begin position="293"/>
        <end position="305"/>
    </location>
</feature>
<proteinExistence type="predicted"/>
<dbReference type="EMBL" id="VXIV02003172">
    <property type="protein sequence ID" value="KAF6020459.1"/>
    <property type="molecule type" value="Genomic_DNA"/>
</dbReference>
<protein>
    <submittedName>
        <fullName evidence="2">Uncharacterized protein</fullName>
    </submittedName>
</protein>
<feature type="region of interest" description="Disordered" evidence="1">
    <location>
        <begin position="205"/>
        <end position="307"/>
    </location>
</feature>
<reference evidence="2" key="1">
    <citation type="submission" date="2020-06" db="EMBL/GenBank/DDBJ databases">
        <title>Draft genome of Bugula neritina, a colonial animal packing powerful symbionts and potential medicines.</title>
        <authorList>
            <person name="Rayko M."/>
        </authorList>
    </citation>
    <scope>NUCLEOTIDE SEQUENCE [LARGE SCALE GENOMIC DNA]</scope>
    <source>
        <strain evidence="2">Kwan_BN1</strain>
    </source>
</reference>
<sequence>MHISLQFLAFKPRSKSVGDGDSGVALSLSSSLKSSSYDADHLDSTSSQVKSDRFQYSQSHDTTVSSSSIPGAPTANSPPSLSLHTKPMNTPVAPLYSVNTPSVPLCVVSKVNAHPVFDDITSNFTLVPDISDGLDRLSVQSVDTPRTEDFEAAFQETLVKHFKSAASPFQPSDTDTVTSEFVQQKIKASGAEDIFSTAGTETLDEMSDMEQDKSRFPTSLRNGGTTSHANASNRYNHQLDASSESDVDSEMAREIREESQRIQKEIELERKANQIKEKTPIKSDKSALKTRETTPNSRDVASKSQDLLPARSDDALKFLEMRPESKKYEKYRRELSSSMREAKENKAKADEARSQMMLAEFKKDSALKEFTQLSNELERGRQLQAALQLDSANRIPITGLPSTSSGIGVSSAELSDLLSERNQLRAIVENRNSTSQMEIKELEAAA</sequence>
<feature type="region of interest" description="Disordered" evidence="1">
    <location>
        <begin position="33"/>
        <end position="86"/>
    </location>
</feature>
<organism evidence="2 3">
    <name type="scientific">Bugula neritina</name>
    <name type="common">Brown bryozoan</name>
    <name type="synonym">Sertularia neritina</name>
    <dbReference type="NCBI Taxonomy" id="10212"/>
    <lineage>
        <taxon>Eukaryota</taxon>
        <taxon>Metazoa</taxon>
        <taxon>Spiralia</taxon>
        <taxon>Lophotrochozoa</taxon>
        <taxon>Bryozoa</taxon>
        <taxon>Gymnolaemata</taxon>
        <taxon>Cheilostomatida</taxon>
        <taxon>Flustrina</taxon>
        <taxon>Buguloidea</taxon>
        <taxon>Bugulidae</taxon>
        <taxon>Bugula</taxon>
    </lineage>
</organism>
<accession>A0A7J7J2S1</accession>
<feature type="compositionally biased region" description="Low complexity" evidence="1">
    <location>
        <begin position="57"/>
        <end position="68"/>
    </location>
</feature>
<dbReference type="Proteomes" id="UP000593567">
    <property type="component" value="Unassembled WGS sequence"/>
</dbReference>
<keyword evidence="3" id="KW-1185">Reference proteome</keyword>
<dbReference type="AlphaFoldDB" id="A0A7J7J2S1"/>
<evidence type="ECO:0000256" key="1">
    <source>
        <dbReference type="SAM" id="MobiDB-lite"/>
    </source>
</evidence>
<feature type="compositionally biased region" description="Basic and acidic residues" evidence="1">
    <location>
        <begin position="250"/>
        <end position="292"/>
    </location>
</feature>